<dbReference type="SMART" id="SM00086">
    <property type="entry name" value="PAC"/>
    <property type="match status" value="1"/>
</dbReference>
<evidence type="ECO:0000313" key="3">
    <source>
        <dbReference type="EMBL" id="QCQ22960.1"/>
    </source>
</evidence>
<dbReference type="InterPro" id="IPR000014">
    <property type="entry name" value="PAS"/>
</dbReference>
<feature type="domain" description="PAS" evidence="1">
    <location>
        <begin position="9"/>
        <end position="48"/>
    </location>
</feature>
<proteinExistence type="predicted"/>
<dbReference type="SUPFAM" id="SSF55785">
    <property type="entry name" value="PYP-like sensor domain (PAS domain)"/>
    <property type="match status" value="1"/>
</dbReference>
<dbReference type="Gene3D" id="3.30.450.20">
    <property type="entry name" value="PAS domain"/>
    <property type="match status" value="1"/>
</dbReference>
<dbReference type="CDD" id="cd00130">
    <property type="entry name" value="PAS"/>
    <property type="match status" value="1"/>
</dbReference>
<reference evidence="3 4" key="2">
    <citation type="submission" date="2019-05" db="EMBL/GenBank/DDBJ databases">
        <authorList>
            <person name="Suflita J.M."/>
            <person name="Marks C.R."/>
        </authorList>
    </citation>
    <scope>NUCLEOTIDE SEQUENCE [LARGE SCALE GENOMIC DNA]</scope>
    <source>
        <strain evidence="3 4">ALDC</strain>
    </source>
</reference>
<dbReference type="RefSeq" id="WP_137425243.1">
    <property type="nucleotide sequence ID" value="NZ_CP040098.1"/>
</dbReference>
<gene>
    <name evidence="3" type="ORF">FDQ92_12750</name>
</gene>
<protein>
    <submittedName>
        <fullName evidence="3">PAS domain S-box protein</fullName>
    </submittedName>
</protein>
<evidence type="ECO:0000313" key="4">
    <source>
        <dbReference type="Proteomes" id="UP000298602"/>
    </source>
</evidence>
<keyword evidence="4" id="KW-1185">Reference proteome</keyword>
<dbReference type="KEGG" id="dax:FDQ92_12750"/>
<organism evidence="3 4">
    <name type="scientific">Desulfoglaeba alkanexedens ALDC</name>
    <dbReference type="NCBI Taxonomy" id="980445"/>
    <lineage>
        <taxon>Bacteria</taxon>
        <taxon>Pseudomonadati</taxon>
        <taxon>Thermodesulfobacteriota</taxon>
        <taxon>Syntrophobacteria</taxon>
        <taxon>Syntrophobacterales</taxon>
        <taxon>Syntrophobacteraceae</taxon>
        <taxon>Desulfoglaeba</taxon>
    </lineage>
</organism>
<dbReference type="InterPro" id="IPR000700">
    <property type="entry name" value="PAS-assoc_C"/>
</dbReference>
<dbReference type="NCBIfam" id="TIGR00229">
    <property type="entry name" value="sensory_box"/>
    <property type="match status" value="1"/>
</dbReference>
<reference evidence="3 4" key="1">
    <citation type="submission" date="2019-05" db="EMBL/GenBank/DDBJ databases">
        <title>The Complete Genome Sequence of the n-alkane-degrading Desulfoglaeba alkanexedens ALDC reveals multiple alkylsuccinate synthase gene clusters.</title>
        <authorList>
            <person name="Callaghan A.V."/>
            <person name="Davidova I.A."/>
            <person name="Duncan K.E."/>
            <person name="Morris B."/>
            <person name="McInerney M.J."/>
        </authorList>
    </citation>
    <scope>NUCLEOTIDE SEQUENCE [LARGE SCALE GENOMIC DNA]</scope>
    <source>
        <strain evidence="3 4">ALDC</strain>
    </source>
</reference>
<feature type="domain" description="PAC" evidence="2">
    <location>
        <begin position="80"/>
        <end position="132"/>
    </location>
</feature>
<dbReference type="PROSITE" id="PS50113">
    <property type="entry name" value="PAC"/>
    <property type="match status" value="1"/>
</dbReference>
<dbReference type="EMBL" id="CP040098">
    <property type="protein sequence ID" value="QCQ22960.1"/>
    <property type="molecule type" value="Genomic_DNA"/>
</dbReference>
<evidence type="ECO:0000259" key="2">
    <source>
        <dbReference type="PROSITE" id="PS50113"/>
    </source>
</evidence>
<dbReference type="InterPro" id="IPR001610">
    <property type="entry name" value="PAC"/>
</dbReference>
<dbReference type="InterPro" id="IPR035965">
    <property type="entry name" value="PAS-like_dom_sf"/>
</dbReference>
<accession>A0A4P8L4Z0</accession>
<evidence type="ECO:0000259" key="1">
    <source>
        <dbReference type="PROSITE" id="PS50112"/>
    </source>
</evidence>
<dbReference type="AlphaFoldDB" id="A0A4P8L4Z0"/>
<dbReference type="Pfam" id="PF13426">
    <property type="entry name" value="PAS_9"/>
    <property type="match status" value="1"/>
</dbReference>
<dbReference type="PROSITE" id="PS50112">
    <property type="entry name" value="PAS"/>
    <property type="match status" value="1"/>
</dbReference>
<name>A0A4P8L4Z0_9BACT</name>
<dbReference type="Proteomes" id="UP000298602">
    <property type="component" value="Chromosome"/>
</dbReference>
<sequence length="182" mass="20496">MEHLLERFRILEELDSLVLCEDSGGRVVFVSSFTLKFFGRHRNHVMGREIGRLFPGKPCFAGSPQGRAEIGNASRGVRWRSFACEHRRSDGARVWIAWKRKPFPGPSGDPHHFLSTGKDITALVQVQDALMVQETRYRLFFNSLNDASFVHQPGHDGTPGPFCSWKSMTRPAGVTVTPGTNW</sequence>
<dbReference type="OrthoDB" id="9787818at2"/>